<keyword evidence="1" id="KW-0732">Signal</keyword>
<gene>
    <name evidence="3" type="ORF">DMH04_23945</name>
</gene>
<evidence type="ECO:0000256" key="1">
    <source>
        <dbReference type="SAM" id="SignalP"/>
    </source>
</evidence>
<dbReference type="PANTHER" id="PTHR38593">
    <property type="entry name" value="BLR2558 PROTEIN"/>
    <property type="match status" value="1"/>
</dbReference>
<dbReference type="Pfam" id="PF13628">
    <property type="entry name" value="DUF4142"/>
    <property type="match status" value="1"/>
</dbReference>
<dbReference type="PANTHER" id="PTHR38593:SF1">
    <property type="entry name" value="BLR2558 PROTEIN"/>
    <property type="match status" value="1"/>
</dbReference>
<name>A0A428Z731_KIBAR</name>
<dbReference type="InterPro" id="IPR012347">
    <property type="entry name" value="Ferritin-like"/>
</dbReference>
<dbReference type="OrthoDB" id="4567117at2"/>
<sequence>MKPTSCLAIAGLVGALILPTSAIAHAASPTRAIPAHSSFAPSHTDSGVISEEDRMFLMTVHQINLAEIEAGRLALQKGQCAAVKRIAHVFIEDHSRIDNEIQSLADKFEVRLPDAPDAEARKRLAELAALSGLQFDDAWLRLQAAGLREAIKLGKRQLRHGRSPQVKALAANAVPVVLRHVRLLNEAKRHC</sequence>
<dbReference type="Proteomes" id="UP000287547">
    <property type="component" value="Unassembled WGS sequence"/>
</dbReference>
<feature type="chain" id="PRO_5019420805" description="DUF4142 domain-containing protein" evidence="1">
    <location>
        <begin position="27"/>
        <end position="191"/>
    </location>
</feature>
<dbReference type="AlphaFoldDB" id="A0A428Z731"/>
<accession>A0A428Z731</accession>
<feature type="signal peptide" evidence="1">
    <location>
        <begin position="1"/>
        <end position="26"/>
    </location>
</feature>
<comment type="caution">
    <text evidence="3">The sequence shown here is derived from an EMBL/GenBank/DDBJ whole genome shotgun (WGS) entry which is preliminary data.</text>
</comment>
<feature type="domain" description="DUF4142" evidence="2">
    <location>
        <begin position="52"/>
        <end position="182"/>
    </location>
</feature>
<dbReference type="InterPro" id="IPR025419">
    <property type="entry name" value="DUF4142"/>
</dbReference>
<dbReference type="Gene3D" id="1.20.1260.10">
    <property type="match status" value="1"/>
</dbReference>
<evidence type="ECO:0000313" key="4">
    <source>
        <dbReference type="Proteomes" id="UP000287547"/>
    </source>
</evidence>
<organism evidence="3 4">
    <name type="scientific">Kibdelosporangium aridum</name>
    <dbReference type="NCBI Taxonomy" id="2030"/>
    <lineage>
        <taxon>Bacteria</taxon>
        <taxon>Bacillati</taxon>
        <taxon>Actinomycetota</taxon>
        <taxon>Actinomycetes</taxon>
        <taxon>Pseudonocardiales</taxon>
        <taxon>Pseudonocardiaceae</taxon>
        <taxon>Kibdelosporangium</taxon>
    </lineage>
</organism>
<evidence type="ECO:0000313" key="3">
    <source>
        <dbReference type="EMBL" id="RSM83189.1"/>
    </source>
</evidence>
<proteinExistence type="predicted"/>
<dbReference type="EMBL" id="QHKI01000020">
    <property type="protein sequence ID" value="RSM83189.1"/>
    <property type="molecule type" value="Genomic_DNA"/>
</dbReference>
<reference evidence="3 4" key="1">
    <citation type="submission" date="2018-05" db="EMBL/GenBank/DDBJ databases">
        <title>Evolution of GPA BGCs.</title>
        <authorList>
            <person name="Waglechner N."/>
            <person name="Wright G.D."/>
        </authorList>
    </citation>
    <scope>NUCLEOTIDE SEQUENCE [LARGE SCALE GENOMIC DNA]</scope>
    <source>
        <strain evidence="3 4">A82846</strain>
    </source>
</reference>
<evidence type="ECO:0000259" key="2">
    <source>
        <dbReference type="Pfam" id="PF13628"/>
    </source>
</evidence>
<protein>
    <recommendedName>
        <fullName evidence="2">DUF4142 domain-containing protein</fullName>
    </recommendedName>
</protein>